<proteinExistence type="inferred from homology"/>
<name>A0A2S0VU78_9ALTE</name>
<dbReference type="AlphaFoldDB" id="A0A2S0VU78"/>
<reference evidence="11 12" key="1">
    <citation type="submission" date="2018-01" db="EMBL/GenBank/DDBJ databases">
        <title>Genome sequence of a Cantenovulum-like bacteria.</title>
        <authorList>
            <person name="Tan W.R."/>
            <person name="Lau N.-S."/>
            <person name="Go F."/>
            <person name="Amirul A.-A.A."/>
        </authorList>
    </citation>
    <scope>NUCLEOTIDE SEQUENCE [LARGE SCALE GENOMIC DNA]</scope>
    <source>
        <strain evidence="11 12">CCB-QB4</strain>
    </source>
</reference>
<dbReference type="Pfam" id="PF00733">
    <property type="entry name" value="Asn_synthase"/>
    <property type="match status" value="1"/>
</dbReference>
<dbReference type="EMBL" id="CP026604">
    <property type="protein sequence ID" value="AWB67771.1"/>
    <property type="molecule type" value="Genomic_DNA"/>
</dbReference>
<dbReference type="GO" id="GO:0005524">
    <property type="term" value="F:ATP binding"/>
    <property type="evidence" value="ECO:0007669"/>
    <property type="project" value="UniProtKB-KW"/>
</dbReference>
<evidence type="ECO:0000256" key="6">
    <source>
        <dbReference type="ARBA" id="ARBA00022962"/>
    </source>
</evidence>
<dbReference type="GO" id="GO:0006529">
    <property type="term" value="P:asparagine biosynthetic process"/>
    <property type="evidence" value="ECO:0007669"/>
    <property type="project" value="UniProtKB-KW"/>
</dbReference>
<evidence type="ECO:0000256" key="2">
    <source>
        <dbReference type="ARBA" id="ARBA00005752"/>
    </source>
</evidence>
<dbReference type="GO" id="GO:0004066">
    <property type="term" value="F:asparagine synthase (glutamine-hydrolyzing) activity"/>
    <property type="evidence" value="ECO:0007669"/>
    <property type="project" value="UniProtKB-EC"/>
</dbReference>
<evidence type="ECO:0000259" key="10">
    <source>
        <dbReference type="PROSITE" id="PS51278"/>
    </source>
</evidence>
<dbReference type="PANTHER" id="PTHR43284:SF1">
    <property type="entry name" value="ASPARAGINE SYNTHETASE"/>
    <property type="match status" value="1"/>
</dbReference>
<evidence type="ECO:0000313" key="11">
    <source>
        <dbReference type="EMBL" id="AWB67771.1"/>
    </source>
</evidence>
<evidence type="ECO:0000256" key="5">
    <source>
        <dbReference type="ARBA" id="ARBA00022840"/>
    </source>
</evidence>
<evidence type="ECO:0000256" key="9">
    <source>
        <dbReference type="PIRSR" id="PIRSR001589-2"/>
    </source>
</evidence>
<evidence type="ECO:0000256" key="8">
    <source>
        <dbReference type="PIRSR" id="PIRSR001589-1"/>
    </source>
</evidence>
<gene>
    <name evidence="11" type="primary">asnB</name>
    <name evidence="11" type="ORF">C2869_15645</name>
</gene>
<keyword evidence="12" id="KW-1185">Reference proteome</keyword>
<dbReference type="PANTHER" id="PTHR43284">
    <property type="entry name" value="ASPARAGINE SYNTHETASE (GLUTAMINE-HYDROLYZING)"/>
    <property type="match status" value="1"/>
</dbReference>
<evidence type="ECO:0000313" key="12">
    <source>
        <dbReference type="Proteomes" id="UP000244441"/>
    </source>
</evidence>
<dbReference type="EC" id="6.3.5.4" evidence="3"/>
<keyword evidence="8" id="KW-0061">Asparagine biosynthesis</keyword>
<keyword evidence="5 9" id="KW-0067">ATP-binding</keyword>
<dbReference type="PROSITE" id="PS51278">
    <property type="entry name" value="GATASE_TYPE_2"/>
    <property type="match status" value="1"/>
</dbReference>
<dbReference type="SUPFAM" id="SSF56235">
    <property type="entry name" value="N-terminal nucleophile aminohydrolases (Ntn hydrolases)"/>
    <property type="match status" value="1"/>
</dbReference>
<evidence type="ECO:0000256" key="1">
    <source>
        <dbReference type="ARBA" id="ARBA00005187"/>
    </source>
</evidence>
<evidence type="ECO:0000256" key="4">
    <source>
        <dbReference type="ARBA" id="ARBA00022741"/>
    </source>
</evidence>
<evidence type="ECO:0000256" key="7">
    <source>
        <dbReference type="ARBA" id="ARBA00048741"/>
    </source>
</evidence>
<dbReference type="InterPro" id="IPR014729">
    <property type="entry name" value="Rossmann-like_a/b/a_fold"/>
</dbReference>
<dbReference type="InterPro" id="IPR033738">
    <property type="entry name" value="AsnB_N"/>
</dbReference>
<dbReference type="RefSeq" id="WP_108603840.1">
    <property type="nucleotide sequence ID" value="NZ_CP026604.1"/>
</dbReference>
<dbReference type="OrthoDB" id="9763290at2"/>
<comment type="similarity">
    <text evidence="2">Belongs to the asparagine synthetase family.</text>
</comment>
<organism evidence="11 12">
    <name type="scientific">Saccharobesus litoralis</name>
    <dbReference type="NCBI Taxonomy" id="2172099"/>
    <lineage>
        <taxon>Bacteria</taxon>
        <taxon>Pseudomonadati</taxon>
        <taxon>Pseudomonadota</taxon>
        <taxon>Gammaproteobacteria</taxon>
        <taxon>Alteromonadales</taxon>
        <taxon>Alteromonadaceae</taxon>
        <taxon>Saccharobesus</taxon>
    </lineage>
</organism>
<dbReference type="PIRSF" id="PIRSF001589">
    <property type="entry name" value="Asn_synthetase_glu-h"/>
    <property type="match status" value="1"/>
</dbReference>
<dbReference type="InterPro" id="IPR001962">
    <property type="entry name" value="Asn_synthase"/>
</dbReference>
<protein>
    <recommendedName>
        <fullName evidence="3">asparagine synthase (glutamine-hydrolyzing)</fullName>
        <ecNumber evidence="3">6.3.5.4</ecNumber>
    </recommendedName>
</protein>
<dbReference type="Proteomes" id="UP000244441">
    <property type="component" value="Chromosome"/>
</dbReference>
<dbReference type="Gene3D" id="3.40.50.620">
    <property type="entry name" value="HUPs"/>
    <property type="match status" value="1"/>
</dbReference>
<dbReference type="Pfam" id="PF13537">
    <property type="entry name" value="GATase_7"/>
    <property type="match status" value="1"/>
</dbReference>
<feature type="active site" description="For GATase activity" evidence="8">
    <location>
        <position position="2"/>
    </location>
</feature>
<dbReference type="SUPFAM" id="SSF52402">
    <property type="entry name" value="Adenine nucleotide alpha hydrolases-like"/>
    <property type="match status" value="1"/>
</dbReference>
<sequence length="636" mass="72783">MCGIAGAISLIQQPIPKLDKKLNVMSDLIAHRGPDAKGEWFTDSGTVGLAHRRLSIIDLSSHANQPLQGPGTNTVVCFNGEIYNYQQLRSKLNSNWNFNSYSDTETILANYHSKGIKCLDDLRGMFAFALYDGRDNSLFCARDRFGIKPFYYTQVDNVLYFASEAKALLPVMPNIATNKHALAEYLTFQYTLNGETLFEGIHQLPAGYALKVKNGKIDIWRYWDVKFDIDYDHSETYFKKHLKDLMYDSMSLHTKADVEIGSYVSGGVDSSLVHLLANKHTNAPLAFNGKFTEFSGYDESAFAAEAVAKSGGHLISSEITSRDFEKTFRDIIYHLDFPVAGPGSFAQFMISKVAAEKVKVVLGGQGGDEIFGGYARYTIAYLEQCLKAAIDGTYQDGNYVVTIESIIPNLTMLKEYKPMLKQFWQQGLFEPMENRYFRLIDRSNDLKDEIQWNELNKESVFNRFSDIFNNPNNVKKNAYFDKMTHYDFKCFLPSLLQVEDRMSMAHGLESRVPFLDHPLIEFAATIPADIKFKNGNMKYMLKHAFKDQLPKSITNRRDKMGFPVPLKEWYQGSLKLFINQILESMIENNRPFINGNAVKEVLMNQHFTRKTWGLLCLELWYQTFHDKAKCYRDKII</sequence>
<evidence type="ECO:0000256" key="3">
    <source>
        <dbReference type="ARBA" id="ARBA00012737"/>
    </source>
</evidence>
<feature type="binding site" evidence="9">
    <location>
        <position position="103"/>
    </location>
    <ligand>
        <name>L-glutamine</name>
        <dbReference type="ChEBI" id="CHEBI:58359"/>
    </ligand>
</feature>
<dbReference type="KEGG" id="cate:C2869_15645"/>
<dbReference type="InterPro" id="IPR006426">
    <property type="entry name" value="Asn_synth_AEB"/>
</dbReference>
<comment type="catalytic activity">
    <reaction evidence="7">
        <text>L-aspartate + L-glutamine + ATP + H2O = L-asparagine + L-glutamate + AMP + diphosphate + H(+)</text>
        <dbReference type="Rhea" id="RHEA:12228"/>
        <dbReference type="ChEBI" id="CHEBI:15377"/>
        <dbReference type="ChEBI" id="CHEBI:15378"/>
        <dbReference type="ChEBI" id="CHEBI:29985"/>
        <dbReference type="ChEBI" id="CHEBI:29991"/>
        <dbReference type="ChEBI" id="CHEBI:30616"/>
        <dbReference type="ChEBI" id="CHEBI:33019"/>
        <dbReference type="ChEBI" id="CHEBI:58048"/>
        <dbReference type="ChEBI" id="CHEBI:58359"/>
        <dbReference type="ChEBI" id="CHEBI:456215"/>
        <dbReference type="EC" id="6.3.5.4"/>
    </reaction>
</comment>
<keyword evidence="8" id="KW-0028">Amino-acid biosynthesis</keyword>
<dbReference type="Gene3D" id="3.60.20.10">
    <property type="entry name" value="Glutamine Phosphoribosylpyrophosphate, subunit 1, domain 1"/>
    <property type="match status" value="1"/>
</dbReference>
<dbReference type="CDD" id="cd01991">
    <property type="entry name" value="Asn_synthase_B_C"/>
    <property type="match status" value="1"/>
</dbReference>
<accession>A0A2S0VU78</accession>
<feature type="domain" description="Glutamine amidotransferase type-2" evidence="10">
    <location>
        <begin position="2"/>
        <end position="215"/>
    </location>
</feature>
<comment type="pathway">
    <text evidence="1">Amino-acid biosynthesis; L-asparagine biosynthesis; L-asparagine from L-aspartate (L-Gln route): step 1/1.</text>
</comment>
<keyword evidence="6 8" id="KW-0315">Glutamine amidotransferase</keyword>
<keyword evidence="4 9" id="KW-0547">Nucleotide-binding</keyword>
<dbReference type="InterPro" id="IPR029055">
    <property type="entry name" value="Ntn_hydrolases_N"/>
</dbReference>
<dbReference type="NCBIfam" id="TIGR01536">
    <property type="entry name" value="asn_synth_AEB"/>
    <property type="match status" value="1"/>
</dbReference>
<dbReference type="InterPro" id="IPR051786">
    <property type="entry name" value="ASN_synthetase/amidase"/>
</dbReference>
<dbReference type="InterPro" id="IPR017932">
    <property type="entry name" value="GATase_2_dom"/>
</dbReference>
<dbReference type="CDD" id="cd00712">
    <property type="entry name" value="AsnB"/>
    <property type="match status" value="1"/>
</dbReference>